<dbReference type="InterPro" id="IPR032466">
    <property type="entry name" value="Metal_Hydrolase"/>
</dbReference>
<dbReference type="Proteomes" id="UP000011064">
    <property type="component" value="Unassembled WGS sequence"/>
</dbReference>
<protein>
    <recommendedName>
        <fullName evidence="6">Amidohydrolase-related domain-containing protein</fullName>
    </recommendedName>
</protein>
<reference evidence="8" key="1">
    <citation type="submission" date="2010-09" db="EMBL/GenBank/DDBJ databases">
        <title>The genome sequence of Geomyces destructans 20631-21.</title>
        <authorList>
            <consortium name="The Broad Institute Genome Sequencing Platform"/>
            <person name="Cuomo C.A."/>
            <person name="Blehert D.S."/>
            <person name="Lorch J.M."/>
            <person name="Young S.K."/>
            <person name="Zeng Q."/>
            <person name="Gargeya S."/>
            <person name="Fitzgerald M."/>
            <person name="Haas B."/>
            <person name="Abouelleil A."/>
            <person name="Alvarado L."/>
            <person name="Arachchi H.M."/>
            <person name="Berlin A."/>
            <person name="Brown A."/>
            <person name="Chapman S.B."/>
            <person name="Chen Z."/>
            <person name="Dunbar C."/>
            <person name="Freedman E."/>
            <person name="Gearin G."/>
            <person name="Gellesch M."/>
            <person name="Goldberg J."/>
            <person name="Griggs A."/>
            <person name="Gujja S."/>
            <person name="Heiman D."/>
            <person name="Howarth C."/>
            <person name="Larson L."/>
            <person name="Lui A."/>
            <person name="MacDonald P.J.P."/>
            <person name="Montmayeur A."/>
            <person name="Murphy C."/>
            <person name="Neiman D."/>
            <person name="Pearson M."/>
            <person name="Priest M."/>
            <person name="Roberts A."/>
            <person name="Saif S."/>
            <person name="Shea T."/>
            <person name="Shenoy N."/>
            <person name="Sisk P."/>
            <person name="Stolte C."/>
            <person name="Sykes S."/>
            <person name="Wortman J."/>
            <person name="Nusbaum C."/>
            <person name="Birren B."/>
        </authorList>
    </citation>
    <scope>NUCLEOTIDE SEQUENCE [LARGE SCALE GENOMIC DNA]</scope>
    <source>
        <strain evidence="8">ATCC MYA-4855 / 20631-21</strain>
    </source>
</reference>
<dbReference type="InterPro" id="IPR006680">
    <property type="entry name" value="Amidohydro-rel"/>
</dbReference>
<dbReference type="GO" id="GO:0016814">
    <property type="term" value="F:hydrolase activity, acting on carbon-nitrogen (but not peptide) bonds, in cyclic amidines"/>
    <property type="evidence" value="ECO:0007669"/>
    <property type="project" value="UniProtKB-ARBA"/>
</dbReference>
<dbReference type="FunFam" id="3.20.20.140:FF:000014">
    <property type="entry name" value="5-methylthioadenosine/S-adenosylhomocysteine deaminase"/>
    <property type="match status" value="1"/>
</dbReference>
<proteinExistence type="predicted"/>
<feature type="transmembrane region" description="Helical" evidence="5">
    <location>
        <begin position="744"/>
        <end position="764"/>
    </location>
</feature>
<dbReference type="EMBL" id="GL573516">
    <property type="protein sequence ID" value="ELR07284.1"/>
    <property type="molecule type" value="Genomic_DNA"/>
</dbReference>
<dbReference type="InterPro" id="IPR011059">
    <property type="entry name" value="Metal-dep_hydrolase_composite"/>
</dbReference>
<dbReference type="SUPFAM" id="SSF51338">
    <property type="entry name" value="Composite domain of metallo-dependent hydrolases"/>
    <property type="match status" value="2"/>
</dbReference>
<dbReference type="PANTHER" id="PTHR43794:SF11">
    <property type="entry name" value="AMIDOHYDROLASE-RELATED DOMAIN-CONTAINING PROTEIN"/>
    <property type="match status" value="1"/>
</dbReference>
<name>L8G370_PSED2</name>
<comment type="subcellular location">
    <subcellularLocation>
        <location evidence="1">Membrane</location>
        <topology evidence="1">Multi-pass membrane protein</topology>
    </subcellularLocation>
</comment>
<dbReference type="InParanoid" id="L8G370"/>
<feature type="transmembrane region" description="Helical" evidence="5">
    <location>
        <begin position="809"/>
        <end position="827"/>
    </location>
</feature>
<keyword evidence="5" id="KW-0812">Transmembrane</keyword>
<dbReference type="OrthoDB" id="194468at2759"/>
<dbReference type="SUPFAM" id="SSF103473">
    <property type="entry name" value="MFS general substrate transporter"/>
    <property type="match status" value="1"/>
</dbReference>
<keyword evidence="5" id="KW-1133">Transmembrane helix</keyword>
<dbReference type="GO" id="GO:0046872">
    <property type="term" value="F:metal ion binding"/>
    <property type="evidence" value="ECO:0007669"/>
    <property type="project" value="UniProtKB-KW"/>
</dbReference>
<gene>
    <name evidence="7" type="ORF">GMDG_08355</name>
</gene>
<dbReference type="InterPro" id="IPR036259">
    <property type="entry name" value="MFS_trans_sf"/>
</dbReference>
<dbReference type="PANTHER" id="PTHR43794">
    <property type="entry name" value="AMINOHYDROLASE SSNA-RELATED"/>
    <property type="match status" value="1"/>
</dbReference>
<feature type="transmembrane region" description="Helical" evidence="5">
    <location>
        <begin position="676"/>
        <end position="699"/>
    </location>
</feature>
<organism evidence="7 8">
    <name type="scientific">Pseudogymnoascus destructans (strain ATCC MYA-4855 / 20631-21)</name>
    <name type="common">Bat white-nose syndrome fungus</name>
    <name type="synonym">Geomyces destructans</name>
    <dbReference type="NCBI Taxonomy" id="658429"/>
    <lineage>
        <taxon>Eukaryota</taxon>
        <taxon>Fungi</taxon>
        <taxon>Dikarya</taxon>
        <taxon>Ascomycota</taxon>
        <taxon>Pezizomycotina</taxon>
        <taxon>Leotiomycetes</taxon>
        <taxon>Thelebolales</taxon>
        <taxon>Thelebolaceae</taxon>
        <taxon>Pseudogymnoascus</taxon>
    </lineage>
</organism>
<keyword evidence="5" id="KW-0472">Membrane</keyword>
<dbReference type="VEuPathDB" id="FungiDB:GMDG_08355"/>
<evidence type="ECO:0000256" key="3">
    <source>
        <dbReference type="ARBA" id="ARBA00022801"/>
    </source>
</evidence>
<evidence type="ECO:0000259" key="6">
    <source>
        <dbReference type="Pfam" id="PF01979"/>
    </source>
</evidence>
<dbReference type="GO" id="GO:0022857">
    <property type="term" value="F:transmembrane transporter activity"/>
    <property type="evidence" value="ECO:0007669"/>
    <property type="project" value="InterPro"/>
</dbReference>
<dbReference type="STRING" id="658429.L8G370"/>
<dbReference type="InterPro" id="IPR011701">
    <property type="entry name" value="MFS"/>
</dbReference>
<dbReference type="InterPro" id="IPR050287">
    <property type="entry name" value="MTA/SAH_deaminase"/>
</dbReference>
<dbReference type="HOGENOM" id="CLU_338615_0_0_1"/>
<feature type="transmembrane region" description="Helical" evidence="5">
    <location>
        <begin position="637"/>
        <end position="656"/>
    </location>
</feature>
<evidence type="ECO:0000256" key="4">
    <source>
        <dbReference type="ARBA" id="ARBA00022833"/>
    </source>
</evidence>
<accession>L8G370</accession>
<dbReference type="SUPFAM" id="SSF51556">
    <property type="entry name" value="Metallo-dependent hydrolases"/>
    <property type="match status" value="1"/>
</dbReference>
<dbReference type="Gene3D" id="3.20.20.140">
    <property type="entry name" value="Metal-dependent hydrolases"/>
    <property type="match status" value="1"/>
</dbReference>
<feature type="transmembrane region" description="Helical" evidence="5">
    <location>
        <begin position="471"/>
        <end position="490"/>
    </location>
</feature>
<dbReference type="CDD" id="cd01298">
    <property type="entry name" value="ATZ_TRZ_like"/>
    <property type="match status" value="1"/>
</dbReference>
<dbReference type="Pfam" id="PF07690">
    <property type="entry name" value="MFS_1"/>
    <property type="match status" value="1"/>
</dbReference>
<feature type="transmembrane region" description="Helical" evidence="5">
    <location>
        <begin position="496"/>
        <end position="518"/>
    </location>
</feature>
<keyword evidence="4" id="KW-0862">Zinc</keyword>
<evidence type="ECO:0000256" key="2">
    <source>
        <dbReference type="ARBA" id="ARBA00022723"/>
    </source>
</evidence>
<dbReference type="GO" id="GO:0019239">
    <property type="term" value="F:deaminase activity"/>
    <property type="evidence" value="ECO:0007669"/>
    <property type="project" value="UniProtKB-ARBA"/>
</dbReference>
<keyword evidence="3" id="KW-0378">Hydrolase</keyword>
<dbReference type="Gene3D" id="2.30.40.10">
    <property type="entry name" value="Urease, subunit C, domain 1"/>
    <property type="match status" value="1"/>
</dbReference>
<evidence type="ECO:0000313" key="8">
    <source>
        <dbReference type="Proteomes" id="UP000011064"/>
    </source>
</evidence>
<dbReference type="Gene3D" id="1.20.1250.20">
    <property type="entry name" value="MFS general substrate transporter like domains"/>
    <property type="match status" value="1"/>
</dbReference>
<sequence>MLYTHATIITVDPSRRIITDGAIRVQGDSIADLGKTKELKRRYADDEEYDLTGRIIIPGLISTHVHTAQTLLRGAADDLELVSWLCERIWVLQGNFTEADGYAAARLSIGEMLKTGTTCFLESMFADRYGFDGLCRAVQESGIRGCLGKIVMDIAKYAQDDAWAMHPGLVEDREMSLLGTVKMWEKWNGKADDRIRVWFGARTPGGVSDNLYQEMTEISRKKGIPITMHCAEVRADRDFFASVSHTPMSYCDSVGLLSPSTVLVHMVHLDDSDIRLLSESGTHVAHCPTSNAKLASGICRVPDLQKAGVNIGLGTDGAPCNNSCDLIQEMKLAAIIHKSISYDPRAVPAESVLEMATINGAKALGLQDRIGSLEIGKKADFVAIDVRGIHSQPWFNAVSAVVYTATGRDVDVVVVDGKMVVKGGELLTMNEEEIIEEAVTRSREVVERADGLGALLCSPLSEIPILGRTSIYIVTFFIFVILLIPTALVQNIGGLLVLRFLLGWFGSPFLATGAAGFSDMFTFLKLPYCLAFWVASGTMAPATGPIVAGFFVPVKGWRWSLWENYWLSAPVFLLLLFCLPETSSDNILLRHAARLRKVTGNASIRSQSEITQQHMSAKEMAFEALVKPWEMNILEPAVLLTTLYASLCYAIFYTFFEAFPLVFPALYNFSSGESGLAFLFIPIGVELTIPVCLAHYAYYVEPGLLKSGTPEPEVWLKPGLIGNFLVPIGLFIFALSSVHWIGPLIVAVCQSGSYIVLNILFTFIPNIYPKYAASLFAANDAARSTLTGAAILFGPPLFVNLGVGGGVSFLAGLALLCSVGFYALYYFGGNLRKRSRFAVA</sequence>
<dbReference type="Pfam" id="PF01979">
    <property type="entry name" value="Amidohydro_1"/>
    <property type="match status" value="1"/>
</dbReference>
<evidence type="ECO:0000256" key="1">
    <source>
        <dbReference type="ARBA" id="ARBA00004141"/>
    </source>
</evidence>
<keyword evidence="2" id="KW-0479">Metal-binding</keyword>
<feature type="domain" description="Amidohydrolase-related" evidence="6">
    <location>
        <begin position="55"/>
        <end position="420"/>
    </location>
</feature>
<dbReference type="GO" id="GO:0016020">
    <property type="term" value="C:membrane"/>
    <property type="evidence" value="ECO:0007669"/>
    <property type="project" value="UniProtKB-SubCell"/>
</dbReference>
<dbReference type="AlphaFoldDB" id="L8G370"/>
<feature type="transmembrane region" description="Helical" evidence="5">
    <location>
        <begin position="785"/>
        <end position="803"/>
    </location>
</feature>
<feature type="transmembrane region" description="Helical" evidence="5">
    <location>
        <begin position="720"/>
        <end position="738"/>
    </location>
</feature>
<keyword evidence="8" id="KW-1185">Reference proteome</keyword>
<feature type="transmembrane region" description="Helical" evidence="5">
    <location>
        <begin position="530"/>
        <end position="552"/>
    </location>
</feature>
<evidence type="ECO:0000313" key="7">
    <source>
        <dbReference type="EMBL" id="ELR07284.1"/>
    </source>
</evidence>
<evidence type="ECO:0000256" key="5">
    <source>
        <dbReference type="SAM" id="Phobius"/>
    </source>
</evidence>